<feature type="compositionally biased region" description="Polar residues" evidence="6">
    <location>
        <begin position="1"/>
        <end position="16"/>
    </location>
</feature>
<dbReference type="SUPFAM" id="SSF49417">
    <property type="entry name" value="p53-like transcription factors"/>
    <property type="match status" value="1"/>
</dbReference>
<accession>V8N1N4</accession>
<keyword evidence="7" id="KW-0812">Transmembrane</keyword>
<keyword evidence="4" id="KW-0539">Nucleus</keyword>
<evidence type="ECO:0000256" key="3">
    <source>
        <dbReference type="ARBA" id="ARBA00023163"/>
    </source>
</evidence>
<dbReference type="Proteomes" id="UP000018936">
    <property type="component" value="Unassembled WGS sequence"/>
</dbReference>
<keyword evidence="2" id="KW-0805">Transcription regulation</keyword>
<feature type="site" description="Interaction with DNA" evidence="5">
    <location>
        <position position="59"/>
    </location>
</feature>
<comment type="subcellular location">
    <subcellularLocation>
        <location evidence="1">Nucleus</location>
    </subcellularLocation>
</comment>
<gene>
    <name evidence="8" type="primary">TP73</name>
    <name evidence="8" type="ORF">L345_18470</name>
</gene>
<keyword evidence="7" id="KW-1133">Transmembrane helix</keyword>
<reference evidence="8 9" key="1">
    <citation type="journal article" date="2013" name="Proc. Natl. Acad. Sci. U.S.A.">
        <title>The king cobra genome reveals dynamic gene evolution and adaptation in the snake venom system.</title>
        <authorList>
            <person name="Vonk F.J."/>
            <person name="Casewell N.R."/>
            <person name="Henkel C.V."/>
            <person name="Heimberg A.M."/>
            <person name="Jansen H.J."/>
            <person name="McCleary R.J."/>
            <person name="Kerkkamp H.M."/>
            <person name="Vos R.A."/>
            <person name="Guerreiro I."/>
            <person name="Calvete J.J."/>
            <person name="Wuster W."/>
            <person name="Woods A.E."/>
            <person name="Logan J.M."/>
            <person name="Harrison R.A."/>
            <person name="Castoe T.A."/>
            <person name="de Koning A.P."/>
            <person name="Pollock D.D."/>
            <person name="Yandell M."/>
            <person name="Calderon D."/>
            <person name="Renjifo C."/>
            <person name="Currier R.B."/>
            <person name="Salgado D."/>
            <person name="Pla D."/>
            <person name="Sanz L."/>
            <person name="Hyder A.S."/>
            <person name="Ribeiro J.M."/>
            <person name="Arntzen J.W."/>
            <person name="van den Thillart G.E."/>
            <person name="Boetzer M."/>
            <person name="Pirovano W."/>
            <person name="Dirks R.P."/>
            <person name="Spaink H.P."/>
            <person name="Duboule D."/>
            <person name="McGlinn E."/>
            <person name="Kini R.M."/>
            <person name="Richardson M.K."/>
        </authorList>
    </citation>
    <scope>NUCLEOTIDE SEQUENCE</scope>
    <source>
        <tissue evidence="8">Blood</tissue>
    </source>
</reference>
<dbReference type="InterPro" id="IPR008967">
    <property type="entry name" value="p53-like_TF_DNA-bd_sf"/>
</dbReference>
<feature type="non-terminal residue" evidence="8">
    <location>
        <position position="1"/>
    </location>
</feature>
<dbReference type="Gene3D" id="2.60.40.720">
    <property type="match status" value="1"/>
</dbReference>
<dbReference type="GO" id="GO:0005634">
    <property type="term" value="C:nucleus"/>
    <property type="evidence" value="ECO:0007669"/>
    <property type="project" value="UniProtKB-SubCell"/>
</dbReference>
<dbReference type="OrthoDB" id="5915660at2759"/>
<evidence type="ECO:0000256" key="1">
    <source>
        <dbReference type="ARBA" id="ARBA00004123"/>
    </source>
</evidence>
<name>V8N1N4_OPHHA</name>
<dbReference type="GO" id="GO:0000981">
    <property type="term" value="F:DNA-binding transcription factor activity, RNA polymerase II-specific"/>
    <property type="evidence" value="ECO:0007669"/>
    <property type="project" value="TreeGrafter"/>
</dbReference>
<sequence>MDQTADSRAASSTPYSSEHIANPSSTFDTMSPAPIIPSNTDYPGPHHFEVTFQQSSTAKSATWTKAGGFVMEVSRIILGVGGFFFFLFLVGMPPQAG</sequence>
<keyword evidence="7" id="KW-0472">Membrane</keyword>
<proteinExistence type="predicted"/>
<keyword evidence="3" id="KW-0804">Transcription</keyword>
<evidence type="ECO:0000256" key="4">
    <source>
        <dbReference type="ARBA" id="ARBA00023242"/>
    </source>
</evidence>
<dbReference type="GO" id="GO:0006915">
    <property type="term" value="P:apoptotic process"/>
    <property type="evidence" value="ECO:0007669"/>
    <property type="project" value="InterPro"/>
</dbReference>
<dbReference type="PANTHER" id="PTHR11447:SF21">
    <property type="entry name" value="TUMOR PROTEIN P73"/>
    <property type="match status" value="1"/>
</dbReference>
<evidence type="ECO:0000256" key="5">
    <source>
        <dbReference type="PIRSR" id="PIRSR602117-2"/>
    </source>
</evidence>
<dbReference type="InterPro" id="IPR012346">
    <property type="entry name" value="p53/RUNT-type_TF_DNA-bd_sf"/>
</dbReference>
<dbReference type="InterPro" id="IPR002117">
    <property type="entry name" value="p53_tumour_suppressor"/>
</dbReference>
<dbReference type="EMBL" id="AZIM01091476">
    <property type="protein sequence ID" value="ETE55821.1"/>
    <property type="molecule type" value="Genomic_DNA"/>
</dbReference>
<feature type="region of interest" description="Disordered" evidence="6">
    <location>
        <begin position="1"/>
        <end position="42"/>
    </location>
</feature>
<dbReference type="AlphaFoldDB" id="V8N1N4"/>
<comment type="caution">
    <text evidence="8">The sequence shown here is derived from an EMBL/GenBank/DDBJ whole genome shotgun (WGS) entry which is preliminary data.</text>
</comment>
<organism evidence="8 9">
    <name type="scientific">Ophiophagus hannah</name>
    <name type="common">King cobra</name>
    <name type="synonym">Naja hannah</name>
    <dbReference type="NCBI Taxonomy" id="8665"/>
    <lineage>
        <taxon>Eukaryota</taxon>
        <taxon>Metazoa</taxon>
        <taxon>Chordata</taxon>
        <taxon>Craniata</taxon>
        <taxon>Vertebrata</taxon>
        <taxon>Euteleostomi</taxon>
        <taxon>Lepidosauria</taxon>
        <taxon>Squamata</taxon>
        <taxon>Bifurcata</taxon>
        <taxon>Unidentata</taxon>
        <taxon>Episquamata</taxon>
        <taxon>Toxicofera</taxon>
        <taxon>Serpentes</taxon>
        <taxon>Colubroidea</taxon>
        <taxon>Elapidae</taxon>
        <taxon>Elapinae</taxon>
        <taxon>Ophiophagus</taxon>
    </lineage>
</organism>
<evidence type="ECO:0000256" key="7">
    <source>
        <dbReference type="SAM" id="Phobius"/>
    </source>
</evidence>
<evidence type="ECO:0000313" key="8">
    <source>
        <dbReference type="EMBL" id="ETE55821.1"/>
    </source>
</evidence>
<evidence type="ECO:0000256" key="2">
    <source>
        <dbReference type="ARBA" id="ARBA00023015"/>
    </source>
</evidence>
<protein>
    <submittedName>
        <fullName evidence="8">Tumor protein p73</fullName>
    </submittedName>
</protein>
<evidence type="ECO:0000256" key="6">
    <source>
        <dbReference type="SAM" id="MobiDB-lite"/>
    </source>
</evidence>
<dbReference type="GO" id="GO:0000978">
    <property type="term" value="F:RNA polymerase II cis-regulatory region sequence-specific DNA binding"/>
    <property type="evidence" value="ECO:0007669"/>
    <property type="project" value="TreeGrafter"/>
</dbReference>
<keyword evidence="9" id="KW-1185">Reference proteome</keyword>
<evidence type="ECO:0000313" key="9">
    <source>
        <dbReference type="Proteomes" id="UP000018936"/>
    </source>
</evidence>
<feature type="transmembrane region" description="Helical" evidence="7">
    <location>
        <begin position="73"/>
        <end position="92"/>
    </location>
</feature>
<dbReference type="PANTHER" id="PTHR11447">
    <property type="entry name" value="CELLULAR TUMOR ANTIGEN P53"/>
    <property type="match status" value="1"/>
</dbReference>